<proteinExistence type="predicted"/>
<dbReference type="Proteomes" id="UP000822688">
    <property type="component" value="Chromosome 7"/>
</dbReference>
<feature type="region of interest" description="Disordered" evidence="1">
    <location>
        <begin position="298"/>
        <end position="331"/>
    </location>
</feature>
<feature type="compositionally biased region" description="Basic and acidic residues" evidence="1">
    <location>
        <begin position="315"/>
        <end position="331"/>
    </location>
</feature>
<feature type="region of interest" description="Disordered" evidence="1">
    <location>
        <begin position="530"/>
        <end position="551"/>
    </location>
</feature>
<feature type="compositionally biased region" description="Polar residues" evidence="1">
    <location>
        <begin position="842"/>
        <end position="854"/>
    </location>
</feature>
<feature type="compositionally biased region" description="Polar residues" evidence="1">
    <location>
        <begin position="811"/>
        <end position="825"/>
    </location>
</feature>
<feature type="region of interest" description="Disordered" evidence="1">
    <location>
        <begin position="811"/>
        <end position="918"/>
    </location>
</feature>
<gene>
    <name evidence="2" type="ORF">KC19_7G179100</name>
</gene>
<protein>
    <submittedName>
        <fullName evidence="2">Uncharacterized protein</fullName>
    </submittedName>
</protein>
<dbReference type="EMBL" id="CM026428">
    <property type="protein sequence ID" value="KAG0568008.1"/>
    <property type="molecule type" value="Genomic_DNA"/>
</dbReference>
<feature type="compositionally biased region" description="Low complexity" evidence="1">
    <location>
        <begin position="658"/>
        <end position="676"/>
    </location>
</feature>
<feature type="region of interest" description="Disordered" evidence="1">
    <location>
        <begin position="348"/>
        <end position="389"/>
    </location>
</feature>
<comment type="caution">
    <text evidence="2">The sequence shown here is derived from an EMBL/GenBank/DDBJ whole genome shotgun (WGS) entry which is preliminary data.</text>
</comment>
<name>A0A8T0HC64_CERPU</name>
<feature type="compositionally biased region" description="Polar residues" evidence="1">
    <location>
        <begin position="298"/>
        <end position="308"/>
    </location>
</feature>
<accession>A0A8T0HC64</accession>
<evidence type="ECO:0000256" key="1">
    <source>
        <dbReference type="SAM" id="MobiDB-lite"/>
    </source>
</evidence>
<feature type="region of interest" description="Disordered" evidence="1">
    <location>
        <begin position="658"/>
        <end position="684"/>
    </location>
</feature>
<evidence type="ECO:0000313" key="2">
    <source>
        <dbReference type="EMBL" id="KAG0568008.1"/>
    </source>
</evidence>
<feature type="compositionally biased region" description="Basic and acidic residues" evidence="1">
    <location>
        <begin position="826"/>
        <end position="841"/>
    </location>
</feature>
<reference evidence="2" key="1">
    <citation type="submission" date="2020-06" db="EMBL/GenBank/DDBJ databases">
        <title>WGS assembly of Ceratodon purpureus strain R40.</title>
        <authorList>
            <person name="Carey S.B."/>
            <person name="Jenkins J."/>
            <person name="Shu S."/>
            <person name="Lovell J.T."/>
            <person name="Sreedasyam A."/>
            <person name="Maumus F."/>
            <person name="Tiley G.P."/>
            <person name="Fernandez-Pozo N."/>
            <person name="Barry K."/>
            <person name="Chen C."/>
            <person name="Wang M."/>
            <person name="Lipzen A."/>
            <person name="Daum C."/>
            <person name="Saski C.A."/>
            <person name="Payton A.C."/>
            <person name="Mcbreen J.C."/>
            <person name="Conrad R.E."/>
            <person name="Kollar L.M."/>
            <person name="Olsson S."/>
            <person name="Huttunen S."/>
            <person name="Landis J.B."/>
            <person name="Wickett N.J."/>
            <person name="Johnson M.G."/>
            <person name="Rensing S.A."/>
            <person name="Grimwood J."/>
            <person name="Schmutz J."/>
            <person name="Mcdaniel S.F."/>
        </authorList>
    </citation>
    <scope>NUCLEOTIDE SEQUENCE</scope>
    <source>
        <strain evidence="2">R40</strain>
    </source>
</reference>
<organism evidence="2 3">
    <name type="scientific">Ceratodon purpureus</name>
    <name type="common">Fire moss</name>
    <name type="synonym">Dicranum purpureum</name>
    <dbReference type="NCBI Taxonomy" id="3225"/>
    <lineage>
        <taxon>Eukaryota</taxon>
        <taxon>Viridiplantae</taxon>
        <taxon>Streptophyta</taxon>
        <taxon>Embryophyta</taxon>
        <taxon>Bryophyta</taxon>
        <taxon>Bryophytina</taxon>
        <taxon>Bryopsida</taxon>
        <taxon>Dicranidae</taxon>
        <taxon>Pseudoditrichales</taxon>
        <taxon>Ditrichaceae</taxon>
        <taxon>Ceratodon</taxon>
    </lineage>
</organism>
<sequence>MQQELAARALRACMAAEAAMASLRAECKPLQTASPQRVRALNIKNMGNAHRSLQLQIEACESFSLSATAAFKQLCDVIFCTDSEKSMNLEHNSMFLQRSNYSKTSKAQPSDLSASIDGEVPDCGLWKSESNALDHSPARSEGVGEGIPVDDIAERDHSAGVQVTEAQDTLLWGPENGAIYTRFPSPETDNEATDSQDIGGRRSIEVTDWSRQLDSQHVKDREARVTITCLLLHWLVIHACCRLITDLRCDILSFRNNSIISTDPSEIQLDDGFKLHKTRSESISANTKSLTYAVEHAGNSTQNLQQTTSDSSELDSEHEHHATKSMEIHLDESTKPSCLVGEAEAAFPQTMDGDISPPYISDAHSGVSSRTATGSPPPASSSSNEVQERCDSYNPIDLQPATPSFSTPIHASWTMAEVTCTQTPSSSASQFSWSCETTRSVDKPSTTQSLSILQYNPRVPYASVERWDPNKSSSDLPLYPAHLQSSKQIGTSPAPASSAVRGLHQEFNPTVLSFDSQDLAVRKLQPLFNKEIGHSPSSPSSADENHFVEPNVPLTPSPYTLKMRSMFSRANLARKPSSGHSIPAPMQSTYGHSDGNLFSMATSVSLSSGYRQPSMSSGLSAGSSAYVSVMEKQALQIISETPLLPQFSVSPVSSSISTSSLSWESPASPNNSGGDSSGRDGSLDNYKRKLENLQEQFPRAHGSFRGEPQSLWGTRRVGALVSNPVGNSSLQNACKIPWQTSHMSTITTEVERYVGAPFEGKHISVQRRPTDAGVEYVQGNVSDYSVCYGRKGSLESDSRYNGIVQGSRYNESQVSEVGVRSTINSDSRDLTSSKLNRKDSAQKSQSRTEQTSWRWNDDQSSKETGQPLPVSSNCRTSDVAMVGGAAGDCPRVKSTMRLTQSSDTEDDDYDSSSTEREWNNILISLQQRGKPKVY</sequence>
<keyword evidence="3" id="KW-1185">Reference proteome</keyword>
<dbReference type="AlphaFoldDB" id="A0A8T0HC64"/>
<evidence type="ECO:0000313" key="3">
    <source>
        <dbReference type="Proteomes" id="UP000822688"/>
    </source>
</evidence>